<sequence>MTPKSYAEKLTKQSEKNLKHGTLHQLPATAARSLRWLIRPYACSFINETASRKSDESWRLGTPHRAKMQACRSLHQTPWNVNQYILSDLNTGSHDNSLCINTDGGVEHSDRHEDTGIGAATAGKTNTDRCKRGTRTRQAGPAQPTRLMKNESNDR</sequence>
<feature type="compositionally biased region" description="Basic and acidic residues" evidence="1">
    <location>
        <begin position="106"/>
        <end position="115"/>
    </location>
</feature>
<evidence type="ECO:0000313" key="3">
    <source>
        <dbReference type="Proteomes" id="UP000281553"/>
    </source>
</evidence>
<dbReference type="Proteomes" id="UP000281553">
    <property type="component" value="Unassembled WGS sequence"/>
</dbReference>
<dbReference type="AlphaFoldDB" id="A0A3P7MA91"/>
<evidence type="ECO:0000313" key="2">
    <source>
        <dbReference type="EMBL" id="VDN14851.1"/>
    </source>
</evidence>
<keyword evidence="3" id="KW-1185">Reference proteome</keyword>
<organism evidence="2 3">
    <name type="scientific">Dibothriocephalus latus</name>
    <name type="common">Fish tapeworm</name>
    <name type="synonym">Diphyllobothrium latum</name>
    <dbReference type="NCBI Taxonomy" id="60516"/>
    <lineage>
        <taxon>Eukaryota</taxon>
        <taxon>Metazoa</taxon>
        <taxon>Spiralia</taxon>
        <taxon>Lophotrochozoa</taxon>
        <taxon>Platyhelminthes</taxon>
        <taxon>Cestoda</taxon>
        <taxon>Eucestoda</taxon>
        <taxon>Diphyllobothriidea</taxon>
        <taxon>Diphyllobothriidae</taxon>
        <taxon>Dibothriocephalus</taxon>
    </lineage>
</organism>
<reference evidence="2 3" key="1">
    <citation type="submission" date="2018-11" db="EMBL/GenBank/DDBJ databases">
        <authorList>
            <consortium name="Pathogen Informatics"/>
        </authorList>
    </citation>
    <scope>NUCLEOTIDE SEQUENCE [LARGE SCALE GENOMIC DNA]</scope>
</reference>
<name>A0A3P7MA91_DIBLA</name>
<proteinExistence type="predicted"/>
<gene>
    <name evidence="2" type="ORF">DILT_LOCUS10682</name>
</gene>
<protein>
    <submittedName>
        <fullName evidence="2">Uncharacterized protein</fullName>
    </submittedName>
</protein>
<accession>A0A3P7MA91</accession>
<evidence type="ECO:0000256" key="1">
    <source>
        <dbReference type="SAM" id="MobiDB-lite"/>
    </source>
</evidence>
<feature type="region of interest" description="Disordered" evidence="1">
    <location>
        <begin position="106"/>
        <end position="155"/>
    </location>
</feature>
<dbReference type="EMBL" id="UYRU01060576">
    <property type="protein sequence ID" value="VDN14851.1"/>
    <property type="molecule type" value="Genomic_DNA"/>
</dbReference>